<evidence type="ECO:0000256" key="1">
    <source>
        <dbReference type="SAM" id="MobiDB-lite"/>
    </source>
</evidence>
<feature type="region of interest" description="Disordered" evidence="1">
    <location>
        <begin position="1"/>
        <end position="29"/>
    </location>
</feature>
<organism evidence="2 3">
    <name type="scientific">Actinoalloteichus caeruleus DSM 43889</name>
    <dbReference type="NCBI Taxonomy" id="1120930"/>
    <lineage>
        <taxon>Bacteria</taxon>
        <taxon>Bacillati</taxon>
        <taxon>Actinomycetota</taxon>
        <taxon>Actinomycetes</taxon>
        <taxon>Pseudonocardiales</taxon>
        <taxon>Pseudonocardiaceae</taxon>
        <taxon>Actinoalloteichus</taxon>
        <taxon>Actinoalloteichus cyanogriseus</taxon>
    </lineage>
</organism>
<reference evidence="2 3" key="1">
    <citation type="submission" date="2013-07" db="EMBL/GenBank/DDBJ databases">
        <authorList>
            <consortium name="DOE Joint Genome Institute"/>
            <person name="Reeve W."/>
            <person name="Huntemann M."/>
            <person name="Han J."/>
            <person name="Chen A."/>
            <person name="Kyrpides N."/>
            <person name="Mavromatis K."/>
            <person name="Markowitz V."/>
            <person name="Palaniappan K."/>
            <person name="Ivanova N."/>
            <person name="Schaumberg A."/>
            <person name="Pati A."/>
            <person name="Liolios K."/>
            <person name="Nordberg H.P."/>
            <person name="Cantor M.N."/>
            <person name="Hua S.X."/>
            <person name="Woyke T."/>
        </authorList>
    </citation>
    <scope>NUCLEOTIDE SEQUENCE [LARGE SCALE GENOMIC DNA]</scope>
    <source>
        <strain evidence="2 3">DSM 43889</strain>
    </source>
</reference>
<sequence length="215" mass="23157">MSRTPGHATGPHSDVLPTRPRPEVDLADPPESLSEAVVSVLGWRGVALPAMTLLGRRVVPVAELVPEAHAERLCLGFGPNTDRTSVATWTWPEMAGRVPPPAVRLSGVISFARHWRTALGSAAPFARHCGAAMVLPAAVHGIDDYLDNAPGRARRHGVSVLTADEHTLRIDQTAWADTVSPGGSVTGRWLRELVYERLIAHMVRDVADRRGCLAD</sequence>
<comment type="caution">
    <text evidence="2">The sequence shown here is derived from an EMBL/GenBank/DDBJ whole genome shotgun (WGS) entry which is preliminary data.</text>
</comment>
<evidence type="ECO:0000313" key="3">
    <source>
        <dbReference type="Proteomes" id="UP000791080"/>
    </source>
</evidence>
<reference evidence="2 3" key="2">
    <citation type="submission" date="2022-06" db="EMBL/GenBank/DDBJ databases">
        <title>Genomic Encyclopedia of Type Strains, Phase I: the one thousand microbial genomes (KMG-I) project.</title>
        <authorList>
            <person name="Kyrpides N."/>
        </authorList>
    </citation>
    <scope>NUCLEOTIDE SEQUENCE [LARGE SCALE GENOMIC DNA]</scope>
    <source>
        <strain evidence="2 3">DSM 43889</strain>
    </source>
</reference>
<dbReference type="EMBL" id="AUBJ02000001">
    <property type="protein sequence ID" value="MCP2332938.1"/>
    <property type="molecule type" value="Genomic_DNA"/>
</dbReference>
<keyword evidence="3" id="KW-1185">Reference proteome</keyword>
<protein>
    <submittedName>
        <fullName evidence="2">Uncharacterized protein</fullName>
    </submittedName>
</protein>
<proteinExistence type="predicted"/>
<name>A0ABT1JLA2_ACTCY</name>
<gene>
    <name evidence="2" type="ORF">G443_003208</name>
</gene>
<dbReference type="Proteomes" id="UP000791080">
    <property type="component" value="Unassembled WGS sequence"/>
</dbReference>
<evidence type="ECO:0000313" key="2">
    <source>
        <dbReference type="EMBL" id="MCP2332938.1"/>
    </source>
</evidence>
<accession>A0ABT1JLA2</accession>